<evidence type="ECO:0000313" key="2">
    <source>
        <dbReference type="EMBL" id="RHW46935.1"/>
    </source>
</evidence>
<sequence>MKNNLKWIFIVPIIFLMTACSKNTLSTSQTTYHVDGMVAVVKGKTDPKAKLSYQINKQAQTKKVTNNDGSFAINVARSPQKQNIKIKSDYQQKQLYKTVQIAAAKPIMDYPEFAQKYNYLLLAQQQKPVLNSKLNNTITNIVNTPDQTVRINVQQQKLMAVTLIYPLKAMKTKAGVQNTSKSIATVSQLIGADGRDVLKQLAKQMRDAKKNQTSLKTITSHGKQFKLGVSSDKFYLYITE</sequence>
<evidence type="ECO:0000256" key="1">
    <source>
        <dbReference type="SAM" id="SignalP"/>
    </source>
</evidence>
<protein>
    <recommendedName>
        <fullName evidence="4">Lipoprotein</fullName>
    </recommendedName>
</protein>
<proteinExistence type="predicted"/>
<dbReference type="RefSeq" id="WP_118910718.1">
    <property type="nucleotide sequence ID" value="NZ_QOCS01000009.1"/>
</dbReference>
<evidence type="ECO:0008006" key="4">
    <source>
        <dbReference type="Google" id="ProtNLM"/>
    </source>
</evidence>
<comment type="caution">
    <text evidence="2">The sequence shown here is derived from an EMBL/GenBank/DDBJ whole genome shotgun (WGS) entry which is preliminary data.</text>
</comment>
<dbReference type="Proteomes" id="UP000284822">
    <property type="component" value="Unassembled WGS sequence"/>
</dbReference>
<reference evidence="2 3" key="1">
    <citation type="submission" date="2018-07" db="EMBL/GenBank/DDBJ databases">
        <title>Genome sequences of six Lactobacillus spp. isolated from bumble bee guts.</title>
        <authorList>
            <person name="Motta E.V.S."/>
            <person name="Moran N.A."/>
        </authorList>
    </citation>
    <scope>NUCLEOTIDE SEQUENCE [LARGE SCALE GENOMIC DNA]</scope>
    <source>
        <strain evidence="2 3">LV-8.1</strain>
    </source>
</reference>
<name>A0A3R6Z9C6_9LACO</name>
<keyword evidence="1" id="KW-0732">Signal</keyword>
<dbReference type="PROSITE" id="PS51257">
    <property type="entry name" value="PROKAR_LIPOPROTEIN"/>
    <property type="match status" value="1"/>
</dbReference>
<organism evidence="2 3">
    <name type="scientific">Bombilactobacillus bombi</name>
    <dbReference type="NCBI Taxonomy" id="1303590"/>
    <lineage>
        <taxon>Bacteria</taxon>
        <taxon>Bacillati</taxon>
        <taxon>Bacillota</taxon>
        <taxon>Bacilli</taxon>
        <taxon>Lactobacillales</taxon>
        <taxon>Lactobacillaceae</taxon>
        <taxon>Bombilactobacillus</taxon>
    </lineage>
</organism>
<gene>
    <name evidence="2" type="ORF">DS832_05475</name>
</gene>
<evidence type="ECO:0000313" key="3">
    <source>
        <dbReference type="Proteomes" id="UP000284822"/>
    </source>
</evidence>
<feature type="chain" id="PRO_5039651548" description="Lipoprotein" evidence="1">
    <location>
        <begin position="23"/>
        <end position="240"/>
    </location>
</feature>
<accession>A0A3R6Z9C6</accession>
<feature type="signal peptide" evidence="1">
    <location>
        <begin position="1"/>
        <end position="22"/>
    </location>
</feature>
<dbReference type="EMBL" id="QOCS01000009">
    <property type="protein sequence ID" value="RHW46935.1"/>
    <property type="molecule type" value="Genomic_DNA"/>
</dbReference>
<dbReference type="AlphaFoldDB" id="A0A3R6Z9C6"/>